<accession>A0AA37PYW6</accession>
<gene>
    <name evidence="2" type="ORF">SRL2020028_60460</name>
</gene>
<evidence type="ECO:0000313" key="3">
    <source>
        <dbReference type="Proteomes" id="UP001165663"/>
    </source>
</evidence>
<organism evidence="2 3">
    <name type="scientific">Mycobacterium kiyosense</name>
    <dbReference type="NCBI Taxonomy" id="2871094"/>
    <lineage>
        <taxon>Bacteria</taxon>
        <taxon>Bacillati</taxon>
        <taxon>Actinomycetota</taxon>
        <taxon>Actinomycetes</taxon>
        <taxon>Mycobacteriales</taxon>
        <taxon>Mycobacteriaceae</taxon>
        <taxon>Mycobacterium</taxon>
    </lineage>
</organism>
<dbReference type="EMBL" id="BRXE01000186">
    <property type="protein sequence ID" value="GLB86790.1"/>
    <property type="molecule type" value="Genomic_DNA"/>
</dbReference>
<evidence type="ECO:0000256" key="1">
    <source>
        <dbReference type="SAM" id="MobiDB-lite"/>
    </source>
</evidence>
<dbReference type="AlphaFoldDB" id="A0AA37PYW6"/>
<name>A0AA37PYW6_9MYCO</name>
<dbReference type="RefSeq" id="WP_264916313.1">
    <property type="nucleotide sequence ID" value="NZ_BRXE01000186.1"/>
</dbReference>
<sequence>MDFQYRPAPGIRLGWRLESHDPFTDAVVDNLCEVEEALARAITAHCHENAVALTLVRGAHGWREFTTSNGNVTSYRWTMVLRDFSCAACGYDTWDETYRVNDPLWAAAGDVRGRLCIGCLEQGLHRPLTPDDFVDDDDVPMNRPTSQRLTDRRIRPQPPRPNVGFSAPIGSVDLCAFDDAGNAYEILACPDCLPWRAEVVRDPRTKELLIREWHAVDCELFQELIRDDHLRWHQPTA</sequence>
<comment type="caution">
    <text evidence="2">The sequence shown here is derived from an EMBL/GenBank/DDBJ whole genome shotgun (WGS) entry which is preliminary data.</text>
</comment>
<dbReference type="Proteomes" id="UP001165663">
    <property type="component" value="Unassembled WGS sequence"/>
</dbReference>
<evidence type="ECO:0000313" key="2">
    <source>
        <dbReference type="EMBL" id="GLB86790.1"/>
    </source>
</evidence>
<proteinExistence type="predicted"/>
<feature type="region of interest" description="Disordered" evidence="1">
    <location>
        <begin position="131"/>
        <end position="162"/>
    </location>
</feature>
<protein>
    <submittedName>
        <fullName evidence="2">Uncharacterized protein</fullName>
    </submittedName>
</protein>
<reference evidence="2" key="1">
    <citation type="submission" date="2022-07" db="EMBL/GenBank/DDBJ databases">
        <title>Mycobacterium kiyosense sp. nov., scotochromogenic slow-glowing species isolated from respiratory specimens.</title>
        <authorList>
            <person name="Fukano H."/>
            <person name="Kazumi Y."/>
            <person name="Sakagami N."/>
            <person name="Ato M."/>
            <person name="Mitarai S."/>
            <person name="Hoshino Y."/>
        </authorList>
    </citation>
    <scope>NUCLEOTIDE SEQUENCE</scope>
    <source>
        <strain evidence="2">SRL2020-028</strain>
    </source>
</reference>